<reference evidence="1 2" key="1">
    <citation type="submission" date="2022-01" db="EMBL/GenBank/DDBJ databases">
        <authorList>
            <person name="Xiong W."/>
            <person name="Schranz E."/>
        </authorList>
    </citation>
    <scope>NUCLEOTIDE SEQUENCE [LARGE SCALE GENOMIC DNA]</scope>
</reference>
<evidence type="ECO:0000313" key="1">
    <source>
        <dbReference type="EMBL" id="CAH1415805.1"/>
    </source>
</evidence>
<name>A0AAU9LPJ0_9ASTR</name>
<comment type="caution">
    <text evidence="1">The sequence shown here is derived from an EMBL/GenBank/DDBJ whole genome shotgun (WGS) entry which is preliminary data.</text>
</comment>
<sequence>MTSKRFWLRLPRKGTKGPRELPRNILRKKELMRLRNLRLRSERLLLPLLLHQSEGSNPLEGESLLLLLHLRVKTQIRILIPSRRFALRRIPLFTMKKMNPFTLNNKNTFVMRKKNKFALRPRFLIVRECMEAYQVTYNANTTTTNKAIQNVGAMFQAEKANFAELCTVFKSDHEALQNSIDAKLTKLQEELAMEKKDHGCSRGQGGKV</sequence>
<dbReference type="EMBL" id="CAKMRJ010000002">
    <property type="protein sequence ID" value="CAH1415805.1"/>
    <property type="molecule type" value="Genomic_DNA"/>
</dbReference>
<organism evidence="1 2">
    <name type="scientific">Lactuca virosa</name>
    <dbReference type="NCBI Taxonomy" id="75947"/>
    <lineage>
        <taxon>Eukaryota</taxon>
        <taxon>Viridiplantae</taxon>
        <taxon>Streptophyta</taxon>
        <taxon>Embryophyta</taxon>
        <taxon>Tracheophyta</taxon>
        <taxon>Spermatophyta</taxon>
        <taxon>Magnoliopsida</taxon>
        <taxon>eudicotyledons</taxon>
        <taxon>Gunneridae</taxon>
        <taxon>Pentapetalae</taxon>
        <taxon>asterids</taxon>
        <taxon>campanulids</taxon>
        <taxon>Asterales</taxon>
        <taxon>Asteraceae</taxon>
        <taxon>Cichorioideae</taxon>
        <taxon>Cichorieae</taxon>
        <taxon>Lactucinae</taxon>
        <taxon>Lactuca</taxon>
    </lineage>
</organism>
<gene>
    <name evidence="1" type="ORF">LVIROSA_LOCUS3624</name>
</gene>
<keyword evidence="2" id="KW-1185">Reference proteome</keyword>
<proteinExistence type="predicted"/>
<protein>
    <submittedName>
        <fullName evidence="1">Uncharacterized protein</fullName>
    </submittedName>
</protein>
<dbReference type="AlphaFoldDB" id="A0AAU9LPJ0"/>
<evidence type="ECO:0000313" key="2">
    <source>
        <dbReference type="Proteomes" id="UP001157418"/>
    </source>
</evidence>
<accession>A0AAU9LPJ0</accession>
<dbReference type="Proteomes" id="UP001157418">
    <property type="component" value="Unassembled WGS sequence"/>
</dbReference>